<reference evidence="1 2" key="1">
    <citation type="submission" date="2019-09" db="EMBL/GenBank/DDBJ databases">
        <title>Draft genome of the ectomycorrhizal ascomycete Sphaerosporella brunnea.</title>
        <authorList>
            <consortium name="DOE Joint Genome Institute"/>
            <person name="Benucci G.M."/>
            <person name="Marozzi G."/>
            <person name="Antonielli L."/>
            <person name="Sanchez S."/>
            <person name="Marco P."/>
            <person name="Wang X."/>
            <person name="Falini L.B."/>
            <person name="Barry K."/>
            <person name="Haridas S."/>
            <person name="Lipzen A."/>
            <person name="Labutti K."/>
            <person name="Grigoriev I.V."/>
            <person name="Murat C."/>
            <person name="Martin F."/>
            <person name="Albertini E."/>
            <person name="Donnini D."/>
            <person name="Bonito G."/>
        </authorList>
    </citation>
    <scope>NUCLEOTIDE SEQUENCE [LARGE SCALE GENOMIC DNA]</scope>
    <source>
        <strain evidence="1 2">Sb_GMNB300</strain>
    </source>
</reference>
<gene>
    <name evidence="1" type="ORF">FN846DRAFT_224806</name>
</gene>
<protein>
    <submittedName>
        <fullName evidence="1">Uncharacterized protein</fullName>
    </submittedName>
</protein>
<evidence type="ECO:0000313" key="2">
    <source>
        <dbReference type="Proteomes" id="UP000326924"/>
    </source>
</evidence>
<dbReference type="EMBL" id="VXIS01000190">
    <property type="protein sequence ID" value="KAA8897860.1"/>
    <property type="molecule type" value="Genomic_DNA"/>
</dbReference>
<accession>A0A5J5EMM8</accession>
<name>A0A5J5EMM8_9PEZI</name>
<dbReference type="InParanoid" id="A0A5J5EMM8"/>
<keyword evidence="2" id="KW-1185">Reference proteome</keyword>
<sequence>MDGYCGHAEVLASSVGGFVVSSWGAFPSLNRLMFYCDNHLLIDPLGCGAIYKKGGFPRTWLRSDKVPSTFRLSNQRSNTHIERHDERASTNIYKSTIDTFLRRIITMGDNTEQQAKKRKSKWSTPYSNMSLSNAQKRLGFTFRTFGAQAIQVDHMLAEAKGGIEGPEMDSIQKVKEKVYDVMLDHLEIEGYPTEADPDFKEANVSDLVLHIISPVLANFKRTTGRKVALLREKEILSQDGEPGGYEEYVVVDMISVMEENFVFVIEAKRSSLGEAMKQCLLAMKDTRDNNGGGRVYGFVTTGESWRMLRYDGTSFTQTRKIEVLFEGMDQEKEKWMGEYSVIVDCVNAALSDGGIVKNG</sequence>
<organism evidence="1 2">
    <name type="scientific">Sphaerosporella brunnea</name>
    <dbReference type="NCBI Taxonomy" id="1250544"/>
    <lineage>
        <taxon>Eukaryota</taxon>
        <taxon>Fungi</taxon>
        <taxon>Dikarya</taxon>
        <taxon>Ascomycota</taxon>
        <taxon>Pezizomycotina</taxon>
        <taxon>Pezizomycetes</taxon>
        <taxon>Pezizales</taxon>
        <taxon>Pyronemataceae</taxon>
        <taxon>Sphaerosporella</taxon>
    </lineage>
</organism>
<comment type="caution">
    <text evidence="1">The sequence shown here is derived from an EMBL/GenBank/DDBJ whole genome shotgun (WGS) entry which is preliminary data.</text>
</comment>
<proteinExistence type="predicted"/>
<dbReference type="Proteomes" id="UP000326924">
    <property type="component" value="Unassembled WGS sequence"/>
</dbReference>
<evidence type="ECO:0000313" key="1">
    <source>
        <dbReference type="EMBL" id="KAA8897860.1"/>
    </source>
</evidence>
<dbReference type="OrthoDB" id="5355583at2759"/>
<dbReference type="AlphaFoldDB" id="A0A5J5EMM8"/>